<organism evidence="3 4">
    <name type="scientific">Aspergillus heteromorphus CBS 117.55</name>
    <dbReference type="NCBI Taxonomy" id="1448321"/>
    <lineage>
        <taxon>Eukaryota</taxon>
        <taxon>Fungi</taxon>
        <taxon>Dikarya</taxon>
        <taxon>Ascomycota</taxon>
        <taxon>Pezizomycotina</taxon>
        <taxon>Eurotiomycetes</taxon>
        <taxon>Eurotiomycetidae</taxon>
        <taxon>Eurotiales</taxon>
        <taxon>Aspergillaceae</taxon>
        <taxon>Aspergillus</taxon>
        <taxon>Aspergillus subgen. Circumdati</taxon>
    </lineage>
</organism>
<dbReference type="AlphaFoldDB" id="A0A317WQ68"/>
<dbReference type="InterPro" id="IPR029058">
    <property type="entry name" value="AB_hydrolase_fold"/>
</dbReference>
<dbReference type="EMBL" id="MSFL01000006">
    <property type="protein sequence ID" value="PWY87432.1"/>
    <property type="molecule type" value="Genomic_DNA"/>
</dbReference>
<dbReference type="VEuPathDB" id="FungiDB:BO70DRAFT_332273"/>
<dbReference type="Pfam" id="PF12697">
    <property type="entry name" value="Abhydrolase_6"/>
    <property type="match status" value="1"/>
</dbReference>
<dbReference type="GeneID" id="37063147"/>
<dbReference type="RefSeq" id="XP_025401315.1">
    <property type="nucleotide sequence ID" value="XM_025540910.1"/>
</dbReference>
<evidence type="ECO:0000313" key="3">
    <source>
        <dbReference type="EMBL" id="PWY87432.1"/>
    </source>
</evidence>
<proteinExistence type="predicted"/>
<sequence>MESHFFDVSPETKIHYNITRASSSPSPLLVFIHYWGGSSMTWHKQTSPTSPHSLSKAYNTLSVDLRGWGQSTGPTEGATARDYSILHMASDIVALLTHLTTSPPTTTLFKHGLILIGHSMGAKVALATLSTLPTNLLTLTTGLVLLAPAPPTPLILPPEMASQQRLAYSTPSSVHWTITNVLSSASSLSDTDIKTITASSTSAHPLARDGWILHGMQDDITPEIDALSAQLQLTGRRMRVSVLAGELDVVEQKERVEREVVQMLRNRGFEVRFEVLTGVRHLIPLESPEGVVRGIEGVQVSGR</sequence>
<dbReference type="Proteomes" id="UP000247233">
    <property type="component" value="Unassembled WGS sequence"/>
</dbReference>
<name>A0A317WQ68_9EURO</name>
<dbReference type="InterPro" id="IPR050266">
    <property type="entry name" value="AB_hydrolase_sf"/>
</dbReference>
<dbReference type="InterPro" id="IPR000073">
    <property type="entry name" value="AB_hydrolase_1"/>
</dbReference>
<keyword evidence="1 3" id="KW-0378">Hydrolase</keyword>
<feature type="domain" description="AB hydrolase-1" evidence="2">
    <location>
        <begin position="29"/>
        <end position="293"/>
    </location>
</feature>
<keyword evidence="4" id="KW-1185">Reference proteome</keyword>
<evidence type="ECO:0000256" key="1">
    <source>
        <dbReference type="ARBA" id="ARBA00022801"/>
    </source>
</evidence>
<comment type="caution">
    <text evidence="3">The sequence shown here is derived from an EMBL/GenBank/DDBJ whole genome shotgun (WGS) entry which is preliminary data.</text>
</comment>
<evidence type="ECO:0000259" key="2">
    <source>
        <dbReference type="Pfam" id="PF12697"/>
    </source>
</evidence>
<protein>
    <submittedName>
        <fullName evidence="3">Alpha/beta-hydrolase</fullName>
    </submittedName>
</protein>
<dbReference type="Gene3D" id="3.40.50.1820">
    <property type="entry name" value="alpha/beta hydrolase"/>
    <property type="match status" value="1"/>
</dbReference>
<dbReference type="STRING" id="1448321.A0A317WQ68"/>
<dbReference type="SUPFAM" id="SSF53474">
    <property type="entry name" value="alpha/beta-Hydrolases"/>
    <property type="match status" value="1"/>
</dbReference>
<dbReference type="GO" id="GO:0016787">
    <property type="term" value="F:hydrolase activity"/>
    <property type="evidence" value="ECO:0007669"/>
    <property type="project" value="UniProtKB-KW"/>
</dbReference>
<reference evidence="3 4" key="1">
    <citation type="submission" date="2016-12" db="EMBL/GenBank/DDBJ databases">
        <title>The genomes of Aspergillus section Nigri reveals drivers in fungal speciation.</title>
        <authorList>
            <consortium name="DOE Joint Genome Institute"/>
            <person name="Vesth T.C."/>
            <person name="Nybo J."/>
            <person name="Theobald S."/>
            <person name="Brandl J."/>
            <person name="Frisvad J.C."/>
            <person name="Nielsen K.F."/>
            <person name="Lyhne E.K."/>
            <person name="Kogle M.E."/>
            <person name="Kuo A."/>
            <person name="Riley R."/>
            <person name="Clum A."/>
            <person name="Nolan M."/>
            <person name="Lipzen A."/>
            <person name="Salamov A."/>
            <person name="Henrissat B."/>
            <person name="Wiebenga A."/>
            <person name="De Vries R.P."/>
            <person name="Grigoriev I.V."/>
            <person name="Mortensen U.H."/>
            <person name="Andersen M.R."/>
            <person name="Baker S.E."/>
        </authorList>
    </citation>
    <scope>NUCLEOTIDE SEQUENCE [LARGE SCALE GENOMIC DNA]</scope>
    <source>
        <strain evidence="3 4">CBS 117.55</strain>
    </source>
</reference>
<dbReference type="PANTHER" id="PTHR43798">
    <property type="entry name" value="MONOACYLGLYCEROL LIPASE"/>
    <property type="match status" value="1"/>
</dbReference>
<accession>A0A317WQ68</accession>
<dbReference type="PANTHER" id="PTHR43798:SF31">
    <property type="entry name" value="AB HYDROLASE SUPERFAMILY PROTEIN YCLE"/>
    <property type="match status" value="1"/>
</dbReference>
<evidence type="ECO:0000313" key="4">
    <source>
        <dbReference type="Proteomes" id="UP000247233"/>
    </source>
</evidence>
<dbReference type="GO" id="GO:0016020">
    <property type="term" value="C:membrane"/>
    <property type="evidence" value="ECO:0007669"/>
    <property type="project" value="TreeGrafter"/>
</dbReference>
<gene>
    <name evidence="3" type="ORF">BO70DRAFT_332273</name>
</gene>
<dbReference type="OrthoDB" id="2498029at2759"/>